<organism evidence="1">
    <name type="scientific">gut metagenome</name>
    <dbReference type="NCBI Taxonomy" id="749906"/>
    <lineage>
        <taxon>unclassified sequences</taxon>
        <taxon>metagenomes</taxon>
        <taxon>organismal metagenomes</taxon>
    </lineage>
</organism>
<dbReference type="AlphaFoldDB" id="J9GU84"/>
<gene>
    <name evidence="1" type="ORF">EVA_07913</name>
</gene>
<accession>J9GU84</accession>
<sequence>MNGCPSKGCSSERGISCTRSCCSSIRDCSVEKISSYPFKLMFTPFFCMIHHLLRQNPVCFCYFALWVMLKNTVSFCTDLLSTDRTWNIRLINLQSATITLTNQIADVFGIIGPAVYHRQKDTFDFKLRIDLPFDLVNGFKELFQTFCRQISCLDRNQYIISRSQGIYCQHSERRHTIQQNKIIILFDGIQILPENGFSAHCIDERDLQPGQFDIGRNIIHTFRMMQNTFSGSNRFICNNLAHQIGKSGREFIRKRISHTDRKGCLRICVYQKNFLALHSQSNTQVLTGRCLACATFLVYDSNDIRFL</sequence>
<reference evidence="1" key="1">
    <citation type="journal article" date="2012" name="PLoS ONE">
        <title>Gene sets for utilization of primary and secondary nutrition supplies in the distal gut of endangered iberian lynx.</title>
        <authorList>
            <person name="Alcaide M."/>
            <person name="Messina E."/>
            <person name="Richter M."/>
            <person name="Bargiela R."/>
            <person name="Peplies J."/>
            <person name="Huws S.A."/>
            <person name="Newbold C.J."/>
            <person name="Golyshin P.N."/>
            <person name="Simon M.A."/>
            <person name="Lopez G."/>
            <person name="Yakimov M.M."/>
            <person name="Ferrer M."/>
        </authorList>
    </citation>
    <scope>NUCLEOTIDE SEQUENCE</scope>
</reference>
<comment type="caution">
    <text evidence="1">The sequence shown here is derived from an EMBL/GenBank/DDBJ whole genome shotgun (WGS) entry which is preliminary data.</text>
</comment>
<proteinExistence type="predicted"/>
<dbReference type="EMBL" id="AMCI01001966">
    <property type="protein sequence ID" value="EJX03980.1"/>
    <property type="molecule type" value="Genomic_DNA"/>
</dbReference>
<evidence type="ECO:0000313" key="1">
    <source>
        <dbReference type="EMBL" id="EJX03980.1"/>
    </source>
</evidence>
<dbReference type="AntiFam" id="ANF00187">
    <property type="entry name" value="Shadow ORF (opposite parA)"/>
</dbReference>
<name>J9GU84_9ZZZZ</name>
<protein>
    <submittedName>
        <fullName evidence="1">Uncharacterized protein</fullName>
    </submittedName>
</protein>